<evidence type="ECO:0000313" key="14">
    <source>
        <dbReference type="Proteomes" id="UP000231436"/>
    </source>
</evidence>
<feature type="non-terminal residue" evidence="13">
    <location>
        <position position="529"/>
    </location>
</feature>
<reference evidence="14" key="1">
    <citation type="submission" date="2017-09" db="EMBL/GenBank/DDBJ databases">
        <title>Depth-based differentiation of microbial function through sediment-hosted aquifers and enrichment of novel symbionts in the deep terrestrial subsurface.</title>
        <authorList>
            <person name="Probst A.J."/>
            <person name="Ladd B."/>
            <person name="Jarett J.K."/>
            <person name="Geller-Mcgrath D.E."/>
            <person name="Sieber C.M.K."/>
            <person name="Emerson J.B."/>
            <person name="Anantharaman K."/>
            <person name="Thomas B.C."/>
            <person name="Malmstrom R."/>
            <person name="Stieglmeier M."/>
            <person name="Klingl A."/>
            <person name="Woyke T."/>
            <person name="Ryan C.M."/>
            <person name="Banfield J.F."/>
        </authorList>
    </citation>
    <scope>NUCLEOTIDE SEQUENCE [LARGE SCALE GENOMIC DNA]</scope>
</reference>
<dbReference type="Proteomes" id="UP000231436">
    <property type="component" value="Unassembled WGS sequence"/>
</dbReference>
<evidence type="ECO:0000313" key="13">
    <source>
        <dbReference type="EMBL" id="PJE76337.1"/>
    </source>
</evidence>
<organism evidence="13 14">
    <name type="scientific">Candidatus Uhrbacteria bacterium CG10_big_fil_rev_8_21_14_0_10_48_16</name>
    <dbReference type="NCBI Taxonomy" id="1975038"/>
    <lineage>
        <taxon>Bacteria</taxon>
        <taxon>Candidatus Uhriibacteriota</taxon>
    </lineage>
</organism>
<feature type="domain" description="UvrD-like helicase C-terminal" evidence="12">
    <location>
        <begin position="311"/>
        <end position="529"/>
    </location>
</feature>
<dbReference type="InterPro" id="IPR013986">
    <property type="entry name" value="DExx_box_DNA_helicase_dom_sf"/>
</dbReference>
<feature type="domain" description="UvrD-like helicase ATP-binding" evidence="11">
    <location>
        <begin position="7"/>
        <end position="310"/>
    </location>
</feature>
<evidence type="ECO:0000256" key="7">
    <source>
        <dbReference type="ARBA" id="ARBA00034617"/>
    </source>
</evidence>
<dbReference type="Pfam" id="PF13361">
    <property type="entry name" value="UvrD_C"/>
    <property type="match status" value="1"/>
</dbReference>
<accession>A0A2M8LFX1</accession>
<evidence type="ECO:0000256" key="2">
    <source>
        <dbReference type="ARBA" id="ARBA00022741"/>
    </source>
</evidence>
<dbReference type="Gene3D" id="1.10.10.160">
    <property type="match status" value="1"/>
</dbReference>
<dbReference type="AlphaFoldDB" id="A0A2M8LFX1"/>
<dbReference type="Pfam" id="PF00580">
    <property type="entry name" value="UvrD-helicase"/>
    <property type="match status" value="1"/>
</dbReference>
<evidence type="ECO:0000256" key="3">
    <source>
        <dbReference type="ARBA" id="ARBA00022801"/>
    </source>
</evidence>
<evidence type="ECO:0000256" key="1">
    <source>
        <dbReference type="ARBA" id="ARBA00009922"/>
    </source>
</evidence>
<dbReference type="GO" id="GO:0043138">
    <property type="term" value="F:3'-5' DNA helicase activity"/>
    <property type="evidence" value="ECO:0007669"/>
    <property type="project" value="UniProtKB-EC"/>
</dbReference>
<dbReference type="InterPro" id="IPR000212">
    <property type="entry name" value="DNA_helicase_UvrD/REP"/>
</dbReference>
<evidence type="ECO:0000259" key="12">
    <source>
        <dbReference type="PROSITE" id="PS51217"/>
    </source>
</evidence>
<keyword evidence="6" id="KW-0413">Isomerase</keyword>
<feature type="binding site" evidence="10">
    <location>
        <begin position="28"/>
        <end position="35"/>
    </location>
    <ligand>
        <name>ATP</name>
        <dbReference type="ChEBI" id="CHEBI:30616"/>
    </ligand>
</feature>
<name>A0A2M8LFX1_9BACT</name>
<keyword evidence="4 10" id="KW-0347">Helicase</keyword>
<evidence type="ECO:0000256" key="8">
    <source>
        <dbReference type="ARBA" id="ARBA00034808"/>
    </source>
</evidence>
<comment type="catalytic activity">
    <reaction evidence="9">
        <text>ATP + H2O = ADP + phosphate + H(+)</text>
        <dbReference type="Rhea" id="RHEA:13065"/>
        <dbReference type="ChEBI" id="CHEBI:15377"/>
        <dbReference type="ChEBI" id="CHEBI:15378"/>
        <dbReference type="ChEBI" id="CHEBI:30616"/>
        <dbReference type="ChEBI" id="CHEBI:43474"/>
        <dbReference type="ChEBI" id="CHEBI:456216"/>
        <dbReference type="EC" id="5.6.2.4"/>
    </reaction>
</comment>
<dbReference type="Gene3D" id="3.40.50.300">
    <property type="entry name" value="P-loop containing nucleotide triphosphate hydrolases"/>
    <property type="match status" value="2"/>
</dbReference>
<comment type="catalytic activity">
    <reaction evidence="7">
        <text>Couples ATP hydrolysis with the unwinding of duplex DNA by translocating in the 3'-5' direction.</text>
        <dbReference type="EC" id="5.6.2.4"/>
    </reaction>
</comment>
<evidence type="ECO:0000259" key="11">
    <source>
        <dbReference type="PROSITE" id="PS51198"/>
    </source>
</evidence>
<dbReference type="CDD" id="cd17932">
    <property type="entry name" value="DEXQc_UvrD"/>
    <property type="match status" value="1"/>
</dbReference>
<dbReference type="Gene3D" id="1.10.486.10">
    <property type="entry name" value="PCRA, domain 4"/>
    <property type="match status" value="1"/>
</dbReference>
<dbReference type="InterPro" id="IPR014017">
    <property type="entry name" value="DNA_helicase_UvrD-like_C"/>
</dbReference>
<dbReference type="SUPFAM" id="SSF52540">
    <property type="entry name" value="P-loop containing nucleoside triphosphate hydrolases"/>
    <property type="match status" value="1"/>
</dbReference>
<dbReference type="GO" id="GO:0016787">
    <property type="term" value="F:hydrolase activity"/>
    <property type="evidence" value="ECO:0007669"/>
    <property type="project" value="UniProtKB-UniRule"/>
</dbReference>
<proteinExistence type="inferred from homology"/>
<dbReference type="GO" id="GO:0003677">
    <property type="term" value="F:DNA binding"/>
    <property type="evidence" value="ECO:0007669"/>
    <property type="project" value="InterPro"/>
</dbReference>
<dbReference type="PROSITE" id="PS51198">
    <property type="entry name" value="UVRD_HELICASE_ATP_BIND"/>
    <property type="match status" value="1"/>
</dbReference>
<evidence type="ECO:0000256" key="9">
    <source>
        <dbReference type="ARBA" id="ARBA00048988"/>
    </source>
</evidence>
<evidence type="ECO:0000256" key="10">
    <source>
        <dbReference type="PROSITE-ProRule" id="PRU00560"/>
    </source>
</evidence>
<dbReference type="EC" id="5.6.2.4" evidence="8"/>
<dbReference type="GO" id="GO:0005829">
    <property type="term" value="C:cytosol"/>
    <property type="evidence" value="ECO:0007669"/>
    <property type="project" value="TreeGrafter"/>
</dbReference>
<comment type="caution">
    <text evidence="13">The sequence shown here is derived from an EMBL/GenBank/DDBJ whole genome shotgun (WGS) entry which is preliminary data.</text>
</comment>
<keyword evidence="2 10" id="KW-0547">Nucleotide-binding</keyword>
<evidence type="ECO:0000256" key="5">
    <source>
        <dbReference type="ARBA" id="ARBA00022840"/>
    </source>
</evidence>
<dbReference type="PANTHER" id="PTHR11070:SF55">
    <property type="entry name" value="DNA 3'-5' HELICASE"/>
    <property type="match status" value="1"/>
</dbReference>
<dbReference type="PROSITE" id="PS51217">
    <property type="entry name" value="UVRD_HELICASE_CTER"/>
    <property type="match status" value="1"/>
</dbReference>
<dbReference type="GO" id="GO:0000725">
    <property type="term" value="P:recombinational repair"/>
    <property type="evidence" value="ECO:0007669"/>
    <property type="project" value="TreeGrafter"/>
</dbReference>
<evidence type="ECO:0000256" key="6">
    <source>
        <dbReference type="ARBA" id="ARBA00023235"/>
    </source>
</evidence>
<sequence length="529" mass="60634">MSHDLLAKLNPEQREAVTHTEGPLMIVAGAGTGKTTVVTHRIAWLIMQGHAKPEEILALTFTEKASSEMEERVDALLPYGYIDLQISTFHAFAEKLLRQYGAEIGLSRDVRLMTELDAWLLTRQNFDRFELDHYRPLGNPTKYIKSLLTHFSRAKDLGIDAVDYQAFVEAKRMAPEFDETDEVELSEQRRLEELARAYTTYQEILHENDALDFGDLMLYTLQLLRKRPAIRKKIREQYKFILVDEFQDTNDAQYQIVKEIAEPLRNLTIVGDDDQSIYKFRGASLTNILTFEKDFPESKRVVLTKNYRSAQKILDTAHAFIQHNNPHRLEASEERKLSKKLEGMLEYTAEVEHFHAPTLAEEVTRVVDQIVKLREAETETVWSDFAILVRSNTAGTDFATALDRHGIPYQFLALSGLYTKRPILDLMAYLRVIDTPFDSASMYRLLTSSLSGISDRTIMELNRLALKMGKSLFEACEQVATLQEVSLEEQVLLNNLLTQIKGFQEDARTRPVGELFVIVAKESGYLEKL</sequence>
<dbReference type="GO" id="GO:0005524">
    <property type="term" value="F:ATP binding"/>
    <property type="evidence" value="ECO:0007669"/>
    <property type="project" value="UniProtKB-UniRule"/>
</dbReference>
<dbReference type="InterPro" id="IPR027417">
    <property type="entry name" value="P-loop_NTPase"/>
</dbReference>
<dbReference type="PANTHER" id="PTHR11070">
    <property type="entry name" value="UVRD / RECB / PCRA DNA HELICASE FAMILY MEMBER"/>
    <property type="match status" value="1"/>
</dbReference>
<evidence type="ECO:0000256" key="4">
    <source>
        <dbReference type="ARBA" id="ARBA00022806"/>
    </source>
</evidence>
<dbReference type="GO" id="GO:0033202">
    <property type="term" value="C:DNA helicase complex"/>
    <property type="evidence" value="ECO:0007669"/>
    <property type="project" value="TreeGrafter"/>
</dbReference>
<protein>
    <recommendedName>
        <fullName evidence="8">DNA 3'-5' helicase</fullName>
        <ecNumber evidence="8">5.6.2.4</ecNumber>
    </recommendedName>
</protein>
<keyword evidence="3 10" id="KW-0378">Hydrolase</keyword>
<dbReference type="InterPro" id="IPR014016">
    <property type="entry name" value="UvrD-like_ATP-bd"/>
</dbReference>
<comment type="similarity">
    <text evidence="1">Belongs to the helicase family. UvrD subfamily.</text>
</comment>
<keyword evidence="5 10" id="KW-0067">ATP-binding</keyword>
<gene>
    <name evidence="13" type="ORF">COV05_05075</name>
</gene>
<dbReference type="EMBL" id="PFEU01000029">
    <property type="protein sequence ID" value="PJE76337.1"/>
    <property type="molecule type" value="Genomic_DNA"/>
</dbReference>